<reference evidence="2 3" key="1">
    <citation type="submission" date="2015-09" db="EMBL/GenBank/DDBJ databases">
        <title>A metagenomics-based metabolic model of nitrate-dependent anaerobic oxidation of methane by Methanoperedens-like archaea.</title>
        <authorList>
            <person name="Arshad A."/>
            <person name="Speth D.R."/>
            <person name="De Graaf R.M."/>
            <person name="Op Den Camp H.J."/>
            <person name="Jetten M.S."/>
            <person name="Welte C.U."/>
        </authorList>
    </citation>
    <scope>NUCLEOTIDE SEQUENCE [LARGE SCALE GENOMIC DNA]</scope>
</reference>
<dbReference type="EMBL" id="LKCM01000008">
    <property type="protein sequence ID" value="KPQ45382.1"/>
    <property type="molecule type" value="Genomic_DNA"/>
</dbReference>
<dbReference type="Pfam" id="PF01872">
    <property type="entry name" value="RibD_C"/>
    <property type="match status" value="1"/>
</dbReference>
<dbReference type="InterPro" id="IPR024072">
    <property type="entry name" value="DHFR-like_dom_sf"/>
</dbReference>
<dbReference type="Proteomes" id="UP000050360">
    <property type="component" value="Unassembled WGS sequence"/>
</dbReference>
<dbReference type="PATRIC" id="fig|1719120.3.peg.61"/>
<dbReference type="InterPro" id="IPR050765">
    <property type="entry name" value="Riboflavin_Biosynth_HTPR"/>
</dbReference>
<dbReference type="PANTHER" id="PTHR38011:SF11">
    <property type="entry name" value="2,5-DIAMINO-6-RIBOSYLAMINO-4(3H)-PYRIMIDINONE 5'-PHOSPHATE REDUCTASE"/>
    <property type="match status" value="1"/>
</dbReference>
<sequence length="177" mass="20445">MVSNRKIVLYIATSLDGYIARENGDIDWLSMVESRNEDYGYKDFLKSVDTVIMGRRTYDQVLTFGDFPYKDKKCYVISRTARPKDDYVEYWSGDICKLISEIRQKDGLNIWLVGGAQIAGEFLRKNLIDRYIISVLPILLGKGILLFHSGMPEIRLQLRRNVAYPSGLVQLSYERSK</sequence>
<feature type="domain" description="Bacterial bifunctional deaminase-reductase C-terminal" evidence="1">
    <location>
        <begin position="5"/>
        <end position="169"/>
    </location>
</feature>
<dbReference type="PANTHER" id="PTHR38011">
    <property type="entry name" value="DIHYDROFOLATE REDUCTASE FAMILY PROTEIN (AFU_ORTHOLOGUE AFUA_8G06820)"/>
    <property type="match status" value="1"/>
</dbReference>
<name>A0A0P7ZM88_9EURY</name>
<evidence type="ECO:0000313" key="3">
    <source>
        <dbReference type="Proteomes" id="UP000050360"/>
    </source>
</evidence>
<dbReference type="GO" id="GO:0008703">
    <property type="term" value="F:5-amino-6-(5-phosphoribosylamino)uracil reductase activity"/>
    <property type="evidence" value="ECO:0007669"/>
    <property type="project" value="InterPro"/>
</dbReference>
<accession>A0A0P7ZM88</accession>
<gene>
    <name evidence="2" type="ORF">MPEBLZ_00058</name>
</gene>
<dbReference type="AlphaFoldDB" id="A0A0P7ZM88"/>
<organism evidence="2 3">
    <name type="scientific">Candidatus Methanoperedens nitratireducens</name>
    <dbReference type="NCBI Taxonomy" id="1392998"/>
    <lineage>
        <taxon>Archaea</taxon>
        <taxon>Methanobacteriati</taxon>
        <taxon>Methanobacteriota</taxon>
        <taxon>Stenosarchaea group</taxon>
        <taxon>Methanomicrobia</taxon>
        <taxon>Methanosarcinales</taxon>
        <taxon>ANME-2 cluster</taxon>
        <taxon>Candidatus Methanoperedentaceae</taxon>
        <taxon>Candidatus Methanoperedens</taxon>
    </lineage>
</organism>
<comment type="caution">
    <text evidence="2">The sequence shown here is derived from an EMBL/GenBank/DDBJ whole genome shotgun (WGS) entry which is preliminary data.</text>
</comment>
<proteinExistence type="predicted"/>
<evidence type="ECO:0000259" key="1">
    <source>
        <dbReference type="Pfam" id="PF01872"/>
    </source>
</evidence>
<dbReference type="GO" id="GO:0009231">
    <property type="term" value="P:riboflavin biosynthetic process"/>
    <property type="evidence" value="ECO:0007669"/>
    <property type="project" value="InterPro"/>
</dbReference>
<dbReference type="InterPro" id="IPR002734">
    <property type="entry name" value="RibDG_C"/>
</dbReference>
<evidence type="ECO:0000313" key="2">
    <source>
        <dbReference type="EMBL" id="KPQ45382.1"/>
    </source>
</evidence>
<dbReference type="Gene3D" id="3.40.430.10">
    <property type="entry name" value="Dihydrofolate Reductase, subunit A"/>
    <property type="match status" value="1"/>
</dbReference>
<protein>
    <recommendedName>
        <fullName evidence="1">Bacterial bifunctional deaminase-reductase C-terminal domain-containing protein</fullName>
    </recommendedName>
</protein>
<dbReference type="SUPFAM" id="SSF53597">
    <property type="entry name" value="Dihydrofolate reductase-like"/>
    <property type="match status" value="1"/>
</dbReference>